<evidence type="ECO:0000313" key="8">
    <source>
        <dbReference type="Proteomes" id="UP000789595"/>
    </source>
</evidence>
<dbReference type="PROSITE" id="PS51257">
    <property type="entry name" value="PROKAR_LIPOPROTEIN"/>
    <property type="match status" value="1"/>
</dbReference>
<feature type="signal peptide" evidence="5">
    <location>
        <begin position="1"/>
        <end position="21"/>
    </location>
</feature>
<keyword evidence="2" id="KW-0812">Transmembrane</keyword>
<proteinExistence type="predicted"/>
<dbReference type="GO" id="GO:0016020">
    <property type="term" value="C:membrane"/>
    <property type="evidence" value="ECO:0007669"/>
    <property type="project" value="UniProtKB-SubCell"/>
</dbReference>
<evidence type="ECO:0000256" key="1">
    <source>
        <dbReference type="ARBA" id="ARBA00004370"/>
    </source>
</evidence>
<name>A0A8J2X093_9STRA</name>
<feature type="chain" id="PRO_5035188395" description="Receptor ligand binding region domain-containing protein" evidence="5">
    <location>
        <begin position="22"/>
        <end position="203"/>
    </location>
</feature>
<feature type="domain" description="Receptor ligand binding region" evidence="6">
    <location>
        <begin position="82"/>
        <end position="200"/>
    </location>
</feature>
<evidence type="ECO:0000313" key="7">
    <source>
        <dbReference type="EMBL" id="CAH0374754.1"/>
    </source>
</evidence>
<sequence>MRRHALLGVLAAISCARPTTAWDGKCWKCWESFRASLWLPFSEGDIQSRQWAVAAKMAADQFNARNGSIVAEFAEVPPACPFVLSVDVWDTSQGPTVAIKDFTEAYISSGFDDCFYPNFRKPAVIVGPKFSSVAVPLSIVAGANSFDMISPSATSPVLDEAVHSNFVRTIPSDGDGFAEAFCDWCRDQGWTTVGIIAKSDSFR</sequence>
<evidence type="ECO:0000256" key="5">
    <source>
        <dbReference type="SAM" id="SignalP"/>
    </source>
</evidence>
<dbReference type="AlphaFoldDB" id="A0A8J2X093"/>
<gene>
    <name evidence="7" type="ORF">PECAL_4P20560</name>
</gene>
<keyword evidence="3" id="KW-1133">Transmembrane helix</keyword>
<reference evidence="7" key="1">
    <citation type="submission" date="2021-11" db="EMBL/GenBank/DDBJ databases">
        <authorList>
            <consortium name="Genoscope - CEA"/>
            <person name="William W."/>
        </authorList>
    </citation>
    <scope>NUCLEOTIDE SEQUENCE</scope>
</reference>
<organism evidence="7 8">
    <name type="scientific">Pelagomonas calceolata</name>
    <dbReference type="NCBI Taxonomy" id="35677"/>
    <lineage>
        <taxon>Eukaryota</taxon>
        <taxon>Sar</taxon>
        <taxon>Stramenopiles</taxon>
        <taxon>Ochrophyta</taxon>
        <taxon>Pelagophyceae</taxon>
        <taxon>Pelagomonadales</taxon>
        <taxon>Pelagomonadaceae</taxon>
        <taxon>Pelagomonas</taxon>
    </lineage>
</organism>
<comment type="caution">
    <text evidence="7">The sequence shown here is derived from an EMBL/GenBank/DDBJ whole genome shotgun (WGS) entry which is preliminary data.</text>
</comment>
<accession>A0A8J2X093</accession>
<keyword evidence="8" id="KW-1185">Reference proteome</keyword>
<dbReference type="SUPFAM" id="SSF53822">
    <property type="entry name" value="Periplasmic binding protein-like I"/>
    <property type="match status" value="1"/>
</dbReference>
<comment type="subcellular location">
    <subcellularLocation>
        <location evidence="1">Membrane</location>
    </subcellularLocation>
</comment>
<evidence type="ECO:0000256" key="2">
    <source>
        <dbReference type="ARBA" id="ARBA00022692"/>
    </source>
</evidence>
<dbReference type="EMBL" id="CAKKNE010000004">
    <property type="protein sequence ID" value="CAH0374754.1"/>
    <property type="molecule type" value="Genomic_DNA"/>
</dbReference>
<dbReference type="InterPro" id="IPR028082">
    <property type="entry name" value="Peripla_BP_I"/>
</dbReference>
<evidence type="ECO:0000259" key="6">
    <source>
        <dbReference type="Pfam" id="PF01094"/>
    </source>
</evidence>
<protein>
    <recommendedName>
        <fullName evidence="6">Receptor ligand binding region domain-containing protein</fullName>
    </recommendedName>
</protein>
<dbReference type="InterPro" id="IPR001828">
    <property type="entry name" value="ANF_lig-bd_rcpt"/>
</dbReference>
<keyword evidence="4" id="KW-0472">Membrane</keyword>
<evidence type="ECO:0000256" key="4">
    <source>
        <dbReference type="ARBA" id="ARBA00023136"/>
    </source>
</evidence>
<keyword evidence="5" id="KW-0732">Signal</keyword>
<dbReference type="Proteomes" id="UP000789595">
    <property type="component" value="Unassembled WGS sequence"/>
</dbReference>
<dbReference type="Gene3D" id="3.40.50.2300">
    <property type="match status" value="1"/>
</dbReference>
<evidence type="ECO:0000256" key="3">
    <source>
        <dbReference type="ARBA" id="ARBA00022989"/>
    </source>
</evidence>
<dbReference type="Pfam" id="PF01094">
    <property type="entry name" value="ANF_receptor"/>
    <property type="match status" value="1"/>
</dbReference>